<proteinExistence type="predicted"/>
<organism evidence="1 2">
    <name type="scientific">Bradyrhizobium neotropicale</name>
    <dbReference type="NCBI Taxonomy" id="1497615"/>
    <lineage>
        <taxon>Bacteria</taxon>
        <taxon>Pseudomonadati</taxon>
        <taxon>Pseudomonadota</taxon>
        <taxon>Alphaproteobacteria</taxon>
        <taxon>Hyphomicrobiales</taxon>
        <taxon>Nitrobacteraceae</taxon>
        <taxon>Bradyrhizobium</taxon>
    </lineage>
</organism>
<dbReference type="GeneID" id="32580629"/>
<dbReference type="Proteomes" id="UP000077173">
    <property type="component" value="Unassembled WGS sequence"/>
</dbReference>
<accession>A0A176YV71</accession>
<dbReference type="AlphaFoldDB" id="A0A176YV71"/>
<keyword evidence="2" id="KW-1185">Reference proteome</keyword>
<name>A0A176YV71_9BRAD</name>
<gene>
    <name evidence="1" type="ORF">AXW67_22690</name>
</gene>
<protein>
    <submittedName>
        <fullName evidence="1">Uncharacterized protein</fullName>
    </submittedName>
</protein>
<evidence type="ECO:0000313" key="1">
    <source>
        <dbReference type="EMBL" id="OAF11618.1"/>
    </source>
</evidence>
<dbReference type="EMBL" id="LSEF01000089">
    <property type="protein sequence ID" value="OAF11618.1"/>
    <property type="molecule type" value="Genomic_DNA"/>
</dbReference>
<reference evidence="1 2" key="1">
    <citation type="submission" date="2016-02" db="EMBL/GenBank/DDBJ databases">
        <title>Draft genome sequence of the strain BR 10247T Bradyrhizobium neotropicale isolated from nodules of Centrolobium paraense.</title>
        <authorList>
            <person name="Simoes-Araujo J.L."/>
            <person name="Barauna A.C."/>
            <person name="Silva K."/>
            <person name="Zilli J.E."/>
        </authorList>
    </citation>
    <scope>NUCLEOTIDE SEQUENCE [LARGE SCALE GENOMIC DNA]</scope>
    <source>
        <strain evidence="1 2">BR 10247</strain>
    </source>
</reference>
<evidence type="ECO:0000313" key="2">
    <source>
        <dbReference type="Proteomes" id="UP000077173"/>
    </source>
</evidence>
<sequence>MQHLLKVGRSSLSGSEARGIASFLYVRYKMKSKAKTSLAQALKIVMNQGLTPRPQQWVVS</sequence>
<comment type="caution">
    <text evidence="1">The sequence shown here is derived from an EMBL/GenBank/DDBJ whole genome shotgun (WGS) entry which is preliminary data.</text>
</comment>